<reference evidence="1" key="1">
    <citation type="submission" date="2023-04" db="EMBL/GenBank/DDBJ databases">
        <title>Complete genome sequence of Temperatibacter marinus.</title>
        <authorList>
            <person name="Rong J.-C."/>
            <person name="Yi M.-L."/>
            <person name="Zhao Q."/>
        </authorList>
    </citation>
    <scope>NUCLEOTIDE SEQUENCE</scope>
    <source>
        <strain evidence="1">NBRC 110045</strain>
    </source>
</reference>
<dbReference type="EMBL" id="CP123872">
    <property type="protein sequence ID" value="WND02050.1"/>
    <property type="molecule type" value="Genomic_DNA"/>
</dbReference>
<protein>
    <submittedName>
        <fullName evidence="1">Uncharacterized protein</fullName>
    </submittedName>
</protein>
<dbReference type="Proteomes" id="UP001268683">
    <property type="component" value="Chromosome"/>
</dbReference>
<dbReference type="KEGG" id="tmk:QGN29_10875"/>
<dbReference type="AlphaFoldDB" id="A0AA52EFU6"/>
<keyword evidence="2" id="KW-1185">Reference proteome</keyword>
<gene>
    <name evidence="1" type="ORF">QGN29_10875</name>
</gene>
<dbReference type="RefSeq" id="WP_310797885.1">
    <property type="nucleotide sequence ID" value="NZ_CP123872.1"/>
</dbReference>
<proteinExistence type="predicted"/>
<accession>A0AA52EFU6</accession>
<evidence type="ECO:0000313" key="2">
    <source>
        <dbReference type="Proteomes" id="UP001268683"/>
    </source>
</evidence>
<organism evidence="1 2">
    <name type="scientific">Temperatibacter marinus</name>
    <dbReference type="NCBI Taxonomy" id="1456591"/>
    <lineage>
        <taxon>Bacteria</taxon>
        <taxon>Pseudomonadati</taxon>
        <taxon>Pseudomonadota</taxon>
        <taxon>Alphaproteobacteria</taxon>
        <taxon>Kordiimonadales</taxon>
        <taxon>Temperatibacteraceae</taxon>
        <taxon>Temperatibacter</taxon>
    </lineage>
</organism>
<sequence>MELTYTDILKVRAQSDIEDGLISIFLTNTVARTYEEVMACALAGIHDLHLRLDMVACDTVDLKISQEELQEQTLYKHGLATFIVFLDDHATVVWKPLVRPISV</sequence>
<name>A0AA52EFU6_9PROT</name>
<evidence type="ECO:0000313" key="1">
    <source>
        <dbReference type="EMBL" id="WND02050.1"/>
    </source>
</evidence>